<proteinExistence type="predicted"/>
<accession>A0ABU9VKJ5</accession>
<organism evidence="2 3">
    <name type="scientific">Alkalicoccobacillus gibsonii</name>
    <dbReference type="NCBI Taxonomy" id="79881"/>
    <lineage>
        <taxon>Bacteria</taxon>
        <taxon>Bacillati</taxon>
        <taxon>Bacillota</taxon>
        <taxon>Bacilli</taxon>
        <taxon>Bacillales</taxon>
        <taxon>Bacillaceae</taxon>
        <taxon>Alkalicoccobacillus</taxon>
    </lineage>
</organism>
<dbReference type="GO" id="GO:0004519">
    <property type="term" value="F:endonuclease activity"/>
    <property type="evidence" value="ECO:0007669"/>
    <property type="project" value="UniProtKB-KW"/>
</dbReference>
<keyword evidence="2" id="KW-0540">Nuclease</keyword>
<protein>
    <submittedName>
        <fullName evidence="2">HNH endonuclease</fullName>
    </submittedName>
</protein>
<sequence>MNIGQCELCLREEVERTVHHLTPRQKGGAHLQTAMLCIPCHKQIHVLYSNAELAARLSTIKELQEDEAVRRFIKWIRKQPSRTIPKTRKKSK</sequence>
<keyword evidence="3" id="KW-1185">Reference proteome</keyword>
<dbReference type="PANTHER" id="PTHR37827:SF1">
    <property type="entry name" value="HNH DOMAIN-CONTAINING PROTEIN"/>
    <property type="match status" value="1"/>
</dbReference>
<name>A0ABU9VKJ5_9BACI</name>
<keyword evidence="2" id="KW-0378">Hydrolase</keyword>
<dbReference type="PANTHER" id="PTHR37827">
    <property type="entry name" value="TUDOR DOMAIN-CONTAINING PROTEIN"/>
    <property type="match status" value="1"/>
</dbReference>
<dbReference type="Pfam" id="PF01844">
    <property type="entry name" value="HNH"/>
    <property type="match status" value="1"/>
</dbReference>
<comment type="caution">
    <text evidence="2">The sequence shown here is derived from an EMBL/GenBank/DDBJ whole genome shotgun (WGS) entry which is preliminary data.</text>
</comment>
<dbReference type="EMBL" id="JBCITK010000001">
    <property type="protein sequence ID" value="MEN0644132.1"/>
    <property type="molecule type" value="Genomic_DNA"/>
</dbReference>
<evidence type="ECO:0000259" key="1">
    <source>
        <dbReference type="Pfam" id="PF01844"/>
    </source>
</evidence>
<dbReference type="InterPro" id="IPR002711">
    <property type="entry name" value="HNH"/>
</dbReference>
<evidence type="ECO:0000313" key="3">
    <source>
        <dbReference type="Proteomes" id="UP001418796"/>
    </source>
</evidence>
<dbReference type="RefSeq" id="WP_343130897.1">
    <property type="nucleotide sequence ID" value="NZ_JBCITK010000001.1"/>
</dbReference>
<evidence type="ECO:0000313" key="2">
    <source>
        <dbReference type="EMBL" id="MEN0644132.1"/>
    </source>
</evidence>
<dbReference type="Proteomes" id="UP001418796">
    <property type="component" value="Unassembled WGS sequence"/>
</dbReference>
<keyword evidence="2" id="KW-0255">Endonuclease</keyword>
<reference evidence="2 3" key="1">
    <citation type="submission" date="2024-03" db="EMBL/GenBank/DDBJ databases">
        <title>Bacilli Hybrid Assemblies.</title>
        <authorList>
            <person name="Kovac J."/>
        </authorList>
    </citation>
    <scope>NUCLEOTIDE SEQUENCE [LARGE SCALE GENOMIC DNA]</scope>
    <source>
        <strain evidence="2 3">FSL R7-0666</strain>
    </source>
</reference>
<feature type="domain" description="HNH" evidence="1">
    <location>
        <begin position="6"/>
        <end position="45"/>
    </location>
</feature>
<gene>
    <name evidence="2" type="ORF">MKY91_13355</name>
</gene>